<sequence length="133" mass="15109">MLHMHIMSKQGYALIMYICVPLHSCPLQEFLAGGPLQKSVWVLLACTFGVCVCGGDFHSSNYNIYIFTLELSLIIISQNSYHTHIMTNAAHCLANIFFRWEKTHRITGKRFLVGTISHQYIYTEVGSEPVNLI</sequence>
<proteinExistence type="predicted"/>
<dbReference type="Proteomes" id="UP000694892">
    <property type="component" value="Unassembled WGS sequence"/>
</dbReference>
<dbReference type="EMBL" id="KV478720">
    <property type="protein sequence ID" value="OCT55658.1"/>
    <property type="molecule type" value="Genomic_DNA"/>
</dbReference>
<organism evidence="1">
    <name type="scientific">Xenopus laevis</name>
    <name type="common">African clawed frog</name>
    <dbReference type="NCBI Taxonomy" id="8355"/>
    <lineage>
        <taxon>Eukaryota</taxon>
        <taxon>Metazoa</taxon>
        <taxon>Chordata</taxon>
        <taxon>Craniata</taxon>
        <taxon>Vertebrata</taxon>
        <taxon>Euteleostomi</taxon>
        <taxon>Amphibia</taxon>
        <taxon>Batrachia</taxon>
        <taxon>Anura</taxon>
        <taxon>Pipoidea</taxon>
        <taxon>Pipidae</taxon>
        <taxon>Xenopodinae</taxon>
        <taxon>Xenopus</taxon>
        <taxon>Xenopus</taxon>
    </lineage>
</organism>
<evidence type="ECO:0000313" key="1">
    <source>
        <dbReference type="EMBL" id="OCT55658.1"/>
    </source>
</evidence>
<dbReference type="AlphaFoldDB" id="A0A974BP85"/>
<name>A0A974BP85_XENLA</name>
<protein>
    <submittedName>
        <fullName evidence="1">Uncharacterized protein</fullName>
    </submittedName>
</protein>
<gene>
    <name evidence="1" type="ORF">XELAEV_18000253mg</name>
</gene>
<accession>A0A974BP85</accession>
<reference evidence="1" key="1">
    <citation type="submission" date="2016-05" db="EMBL/GenBank/DDBJ databases">
        <title>WGS assembly of Xenopus laevis.</title>
        <authorList>
            <person name="Session A."/>
            <person name="Uno Y."/>
            <person name="Kwon T."/>
            <person name="Chapman J."/>
            <person name="Toyoda A."/>
            <person name="Takahashi S."/>
            <person name="Fukui A."/>
            <person name="Hikosaka A."/>
            <person name="Putnam N."/>
            <person name="Stites J."/>
            <person name="Van Heeringen S."/>
            <person name="Quigley I."/>
            <person name="Heinz S."/>
            <person name="Hellsten U."/>
            <person name="Lyons J."/>
            <person name="Suzuki A."/>
            <person name="Kondo M."/>
            <person name="Ogino H."/>
            <person name="Ochi H."/>
            <person name="Bogdanovic O."/>
            <person name="Lister R."/>
            <person name="Georgiou G."/>
            <person name="Paranjpe S."/>
            <person name="Van Kruijsbergen I."/>
            <person name="Mozaffari S."/>
            <person name="Shu S."/>
            <person name="Schmutz J."/>
            <person name="Jenkins J."/>
            <person name="Grimwood J."/>
            <person name="Carlson J."/>
            <person name="Mitros T."/>
            <person name="Simakov O."/>
            <person name="Heald R."/>
            <person name="Miller K."/>
            <person name="Haudenschild C."/>
            <person name="Kuroki Y."/>
            <person name="Tanaka T."/>
            <person name="Michiue T."/>
            <person name="Watanabe M."/>
            <person name="Kinoshita T."/>
            <person name="Ohta Y."/>
            <person name="Mawaribuchi S."/>
            <person name="Suzuki Y."/>
            <person name="Haramoto Y."/>
            <person name="Yamamoto T."/>
            <person name="Takagi C."/>
            <person name="Kitzman J."/>
            <person name="Shendure J."/>
            <person name="Nakayama T."/>
            <person name="Izutsu Y."/>
            <person name="Robert J."/>
            <person name="Dichmann D."/>
            <person name="Flajnik M."/>
            <person name="Houston D."/>
            <person name="Marcotte E."/>
            <person name="Wallingford J."/>
            <person name="Ito Y."/>
            <person name="Asashima M."/>
            <person name="Ueno N."/>
            <person name="Matsuda Y."/>
            <person name="Jan Veenstra G."/>
            <person name="Fujiyama A."/>
            <person name="Harland R."/>
            <person name="Taira M."/>
            <person name="Rokhsar D.S."/>
        </authorList>
    </citation>
    <scope>NUCLEOTIDE SEQUENCE</scope>
    <source>
        <strain evidence="1">J</strain>
        <tissue evidence="1">Blood</tissue>
    </source>
</reference>